<feature type="non-terminal residue" evidence="1">
    <location>
        <position position="1"/>
    </location>
</feature>
<organism evidence="1 2">
    <name type="scientific">Xenoophorus captivus</name>
    <dbReference type="NCBI Taxonomy" id="1517983"/>
    <lineage>
        <taxon>Eukaryota</taxon>
        <taxon>Metazoa</taxon>
        <taxon>Chordata</taxon>
        <taxon>Craniata</taxon>
        <taxon>Vertebrata</taxon>
        <taxon>Euteleostomi</taxon>
        <taxon>Actinopterygii</taxon>
        <taxon>Neopterygii</taxon>
        <taxon>Teleostei</taxon>
        <taxon>Neoteleostei</taxon>
        <taxon>Acanthomorphata</taxon>
        <taxon>Ovalentaria</taxon>
        <taxon>Atherinomorphae</taxon>
        <taxon>Cyprinodontiformes</taxon>
        <taxon>Goodeidae</taxon>
        <taxon>Xenoophorus</taxon>
    </lineage>
</organism>
<evidence type="ECO:0000313" key="1">
    <source>
        <dbReference type="EMBL" id="MEQ2205980.1"/>
    </source>
</evidence>
<gene>
    <name evidence="1" type="ORF">XENOCAPTIV_020123</name>
</gene>
<dbReference type="EMBL" id="JAHRIN010042441">
    <property type="protein sequence ID" value="MEQ2205980.1"/>
    <property type="molecule type" value="Genomic_DNA"/>
</dbReference>
<keyword evidence="2" id="KW-1185">Reference proteome</keyword>
<name>A0ABV0RCV6_9TELE</name>
<dbReference type="Proteomes" id="UP001434883">
    <property type="component" value="Unassembled WGS sequence"/>
</dbReference>
<evidence type="ECO:0000313" key="2">
    <source>
        <dbReference type="Proteomes" id="UP001434883"/>
    </source>
</evidence>
<comment type="caution">
    <text evidence="1">The sequence shown here is derived from an EMBL/GenBank/DDBJ whole genome shotgun (WGS) entry which is preliminary data.</text>
</comment>
<proteinExistence type="predicted"/>
<reference evidence="1 2" key="1">
    <citation type="submission" date="2021-06" db="EMBL/GenBank/DDBJ databases">
        <authorList>
            <person name="Palmer J.M."/>
        </authorList>
    </citation>
    <scope>NUCLEOTIDE SEQUENCE [LARGE SCALE GENOMIC DNA]</scope>
    <source>
        <strain evidence="1 2">XC_2019</strain>
        <tissue evidence="1">Muscle</tissue>
    </source>
</reference>
<accession>A0ABV0RCV6</accession>
<protein>
    <submittedName>
        <fullName evidence="1">Uncharacterized protein</fullName>
    </submittedName>
</protein>
<sequence length="88" mass="10165">TYPPFKHSPEQTQLQHYSVLRRSSRQVTNLNGARIFRIVQQPDRAAVFPLQIPEAATHESAQHLHHRFAAELLRLRDQNNKNSTPACK</sequence>